<evidence type="ECO:0000313" key="7">
    <source>
        <dbReference type="Proteomes" id="UP001281003"/>
    </source>
</evidence>
<proteinExistence type="predicted"/>
<evidence type="ECO:0000256" key="4">
    <source>
        <dbReference type="ARBA" id="ARBA00023136"/>
    </source>
</evidence>
<dbReference type="EMBL" id="JAUTDP010000015">
    <property type="protein sequence ID" value="KAK3388736.1"/>
    <property type="molecule type" value="Genomic_DNA"/>
</dbReference>
<dbReference type="PANTHER" id="PTHR23502:SF188">
    <property type="entry name" value="MAJOR FACILITATOR SUPERFAMILY (MFS) PROFILE DOMAIN-CONTAINING PROTEIN"/>
    <property type="match status" value="1"/>
</dbReference>
<dbReference type="PANTHER" id="PTHR23502">
    <property type="entry name" value="MAJOR FACILITATOR SUPERFAMILY"/>
    <property type="match status" value="1"/>
</dbReference>
<feature type="transmembrane region" description="Helical" evidence="5">
    <location>
        <begin position="498"/>
        <end position="517"/>
    </location>
</feature>
<comment type="caution">
    <text evidence="6">The sequence shown here is derived from an EMBL/GenBank/DDBJ whole genome shotgun (WGS) entry which is preliminary data.</text>
</comment>
<feature type="transmembrane region" description="Helical" evidence="5">
    <location>
        <begin position="238"/>
        <end position="262"/>
    </location>
</feature>
<evidence type="ECO:0000313" key="6">
    <source>
        <dbReference type="EMBL" id="KAK3388736.1"/>
    </source>
</evidence>
<accession>A0AAE0NW32</accession>
<keyword evidence="2 5" id="KW-0812">Transmembrane</keyword>
<feature type="transmembrane region" description="Helical" evidence="5">
    <location>
        <begin position="423"/>
        <end position="444"/>
    </location>
</feature>
<evidence type="ECO:0000256" key="3">
    <source>
        <dbReference type="ARBA" id="ARBA00022989"/>
    </source>
</evidence>
<feature type="transmembrane region" description="Helical" evidence="5">
    <location>
        <begin position="529"/>
        <end position="548"/>
    </location>
</feature>
<evidence type="ECO:0000256" key="5">
    <source>
        <dbReference type="SAM" id="Phobius"/>
    </source>
</evidence>
<feature type="transmembrane region" description="Helical" evidence="5">
    <location>
        <begin position="274"/>
        <end position="295"/>
    </location>
</feature>
<dbReference type="InterPro" id="IPR036259">
    <property type="entry name" value="MFS_trans_sf"/>
</dbReference>
<feature type="transmembrane region" description="Helical" evidence="5">
    <location>
        <begin position="307"/>
        <end position="329"/>
    </location>
</feature>
<protein>
    <submittedName>
        <fullName evidence="6">Major facilitator superfamily domain-containing protein</fullName>
    </submittedName>
</protein>
<dbReference type="AlphaFoldDB" id="A0AAE0NW32"/>
<feature type="transmembrane region" description="Helical" evidence="5">
    <location>
        <begin position="382"/>
        <end position="403"/>
    </location>
</feature>
<dbReference type="GO" id="GO:0005886">
    <property type="term" value="C:plasma membrane"/>
    <property type="evidence" value="ECO:0007669"/>
    <property type="project" value="TreeGrafter"/>
</dbReference>
<keyword evidence="7" id="KW-1185">Reference proteome</keyword>
<dbReference type="GO" id="GO:0022857">
    <property type="term" value="F:transmembrane transporter activity"/>
    <property type="evidence" value="ECO:0007669"/>
    <property type="project" value="TreeGrafter"/>
</dbReference>
<keyword evidence="3 5" id="KW-1133">Transmembrane helix</keyword>
<evidence type="ECO:0000256" key="2">
    <source>
        <dbReference type="ARBA" id="ARBA00022692"/>
    </source>
</evidence>
<evidence type="ECO:0000256" key="1">
    <source>
        <dbReference type="ARBA" id="ARBA00004141"/>
    </source>
</evidence>
<comment type="subcellular location">
    <subcellularLocation>
        <location evidence="1">Membrane</location>
        <topology evidence="1">Multi-pass membrane protein</topology>
    </subcellularLocation>
</comment>
<reference evidence="6" key="2">
    <citation type="submission" date="2023-07" db="EMBL/GenBank/DDBJ databases">
        <authorList>
            <consortium name="Lawrence Berkeley National Laboratory"/>
            <person name="Haridas S."/>
            <person name="Hensen N."/>
            <person name="Bonometti L."/>
            <person name="Westerberg I."/>
            <person name="Brannstrom I.O."/>
            <person name="Guillou S."/>
            <person name="Cros-Aarteil S."/>
            <person name="Calhoun S."/>
            <person name="Kuo A."/>
            <person name="Mondo S."/>
            <person name="Pangilinan J."/>
            <person name="Riley R."/>
            <person name="LaButti K."/>
            <person name="Andreopoulos B."/>
            <person name="Lipzen A."/>
            <person name="Chen C."/>
            <person name="Yanf M."/>
            <person name="Daum C."/>
            <person name="Ng V."/>
            <person name="Clum A."/>
            <person name="Steindorff A."/>
            <person name="Ohm R."/>
            <person name="Martin F."/>
            <person name="Silar P."/>
            <person name="Natvig D."/>
            <person name="Lalanne C."/>
            <person name="Gautier V."/>
            <person name="Ament-velasquez S.L."/>
            <person name="Kruys A."/>
            <person name="Hutchinson M.I."/>
            <person name="Powell A.J."/>
            <person name="Barry K."/>
            <person name="Miller A.N."/>
            <person name="Grigoriev I.V."/>
            <person name="Debuchy R."/>
            <person name="Gladieux P."/>
            <person name="Thoren M.H."/>
            <person name="Johannesson H."/>
        </authorList>
    </citation>
    <scope>NUCLEOTIDE SEQUENCE</scope>
    <source>
        <strain evidence="6">FGSC 1904</strain>
    </source>
</reference>
<reference evidence="6" key="1">
    <citation type="journal article" date="2023" name="Mol. Phylogenet. Evol.">
        <title>Genome-scale phylogeny and comparative genomics of the fungal order Sordariales.</title>
        <authorList>
            <person name="Hensen N."/>
            <person name="Bonometti L."/>
            <person name="Westerberg I."/>
            <person name="Brannstrom I.O."/>
            <person name="Guillou S."/>
            <person name="Cros-Aarteil S."/>
            <person name="Calhoun S."/>
            <person name="Haridas S."/>
            <person name="Kuo A."/>
            <person name="Mondo S."/>
            <person name="Pangilinan J."/>
            <person name="Riley R."/>
            <person name="LaButti K."/>
            <person name="Andreopoulos B."/>
            <person name="Lipzen A."/>
            <person name="Chen C."/>
            <person name="Yan M."/>
            <person name="Daum C."/>
            <person name="Ng V."/>
            <person name="Clum A."/>
            <person name="Steindorff A."/>
            <person name="Ohm R.A."/>
            <person name="Martin F."/>
            <person name="Silar P."/>
            <person name="Natvig D.O."/>
            <person name="Lalanne C."/>
            <person name="Gautier V."/>
            <person name="Ament-Velasquez S.L."/>
            <person name="Kruys A."/>
            <person name="Hutchinson M.I."/>
            <person name="Powell A.J."/>
            <person name="Barry K."/>
            <person name="Miller A.N."/>
            <person name="Grigoriev I.V."/>
            <person name="Debuchy R."/>
            <person name="Gladieux P."/>
            <person name="Hiltunen Thoren M."/>
            <person name="Johannesson H."/>
        </authorList>
    </citation>
    <scope>NUCLEOTIDE SEQUENCE</scope>
    <source>
        <strain evidence="6">FGSC 1904</strain>
    </source>
</reference>
<feature type="transmembrane region" description="Helical" evidence="5">
    <location>
        <begin position="471"/>
        <end position="492"/>
    </location>
</feature>
<organism evidence="6 7">
    <name type="scientific">Sordaria brevicollis</name>
    <dbReference type="NCBI Taxonomy" id="83679"/>
    <lineage>
        <taxon>Eukaryota</taxon>
        <taxon>Fungi</taxon>
        <taxon>Dikarya</taxon>
        <taxon>Ascomycota</taxon>
        <taxon>Pezizomycotina</taxon>
        <taxon>Sordariomycetes</taxon>
        <taxon>Sordariomycetidae</taxon>
        <taxon>Sordariales</taxon>
        <taxon>Sordariaceae</taxon>
        <taxon>Sordaria</taxon>
    </lineage>
</organism>
<dbReference type="Gene3D" id="1.20.1250.20">
    <property type="entry name" value="MFS general substrate transporter like domains"/>
    <property type="match status" value="1"/>
</dbReference>
<dbReference type="SUPFAM" id="SSF103473">
    <property type="entry name" value="MFS general substrate transporter"/>
    <property type="match status" value="1"/>
</dbReference>
<sequence>MTKISEAVKADHKLITETYHAIRGAEPEDRHTLRNKFIWTLDRYLRVEDLVVTPALEEHLSKHGDKRRQRLSDDFESINAKLRHMQQYDPAEESFNSSLQAIWVDLEPHVYEEERSDLDRLEENLSETQSTELSRKYNKIKELLQKPYGKDGSPDSHILKAILEMPREDMMLKLGLTDSMMRLLYTYCSEDINTEDDTPPLPTTITNDKEEPIIVSTIGDHDPIDPKNWPLVVRVKSLVILFFLIFGQGYSAGAESIVNTLAAEEYKVGPALETLSTAMYLFAPVIAPIAGGWIASNESLGWHWTEWVTLIISGTSFLVAFCFLPETYLPKLLDWKASRLRRLTNDDRYVSLHAQSLKQKTFCQRFRARLSLPLKFIGTEPVITVLGVYLILLYTLLFTFQSGFDHIFQEAHDLSDGETGACFGAIASGATLYLVAVPGLYVWARRRQARLHQDQNQKDAPREEKLMEPEFRLYPGFVAGPLLPVALFWIGWTDGKQVSLWSVLGACFVFGMVLMALYTSSYGYIVDSYGIHAGSALSAITMLRYIIAGGMAMATRPLFGVPGFGVKWTMTVLGCVALVLAPAPFLFWRFGRKLRGRSRYAISPGEEEKEMEERDGGGL</sequence>
<gene>
    <name evidence="6" type="ORF">B0T20DRAFT_364408</name>
</gene>
<dbReference type="Proteomes" id="UP001281003">
    <property type="component" value="Unassembled WGS sequence"/>
</dbReference>
<keyword evidence="4 5" id="KW-0472">Membrane</keyword>
<name>A0AAE0NW32_SORBR</name>
<feature type="transmembrane region" description="Helical" evidence="5">
    <location>
        <begin position="568"/>
        <end position="590"/>
    </location>
</feature>